<dbReference type="SMART" id="SM00091">
    <property type="entry name" value="PAS"/>
    <property type="match status" value="2"/>
</dbReference>
<evidence type="ECO:0000256" key="5">
    <source>
        <dbReference type="ARBA" id="ARBA00022777"/>
    </source>
</evidence>
<reference evidence="8 9" key="1">
    <citation type="submission" date="2017-02" db="EMBL/GenBank/DDBJ databases">
        <title>Natronthermophilus aegyptiacus gen. nov.,sp. nov., an aerobic, extremely halophilic alkalithermophilic archaeon isolated from the athalassohaline Wadi An Natrun, Egypt.</title>
        <authorList>
            <person name="Zhao B."/>
        </authorList>
    </citation>
    <scope>NUCLEOTIDE SEQUENCE [LARGE SCALE GENOMIC DNA]</scope>
    <source>
        <strain evidence="8 9">CGMCC 1.3597</strain>
    </source>
</reference>
<dbReference type="CDD" id="cd00130">
    <property type="entry name" value="PAS"/>
    <property type="match status" value="2"/>
</dbReference>
<dbReference type="Gene3D" id="3.30.450.20">
    <property type="entry name" value="PAS domain"/>
    <property type="match status" value="2"/>
</dbReference>
<dbReference type="InterPro" id="IPR029016">
    <property type="entry name" value="GAF-like_dom_sf"/>
</dbReference>
<dbReference type="InterPro" id="IPR036097">
    <property type="entry name" value="HisK_dim/P_sf"/>
</dbReference>
<dbReference type="Pfam" id="PF01590">
    <property type="entry name" value="GAF"/>
    <property type="match status" value="1"/>
</dbReference>
<dbReference type="PANTHER" id="PTHR43304:SF1">
    <property type="entry name" value="PAC DOMAIN-CONTAINING PROTEIN"/>
    <property type="match status" value="1"/>
</dbReference>
<proteinExistence type="predicted"/>
<dbReference type="InterPro" id="IPR035965">
    <property type="entry name" value="PAS-like_dom_sf"/>
</dbReference>
<dbReference type="InterPro" id="IPR013656">
    <property type="entry name" value="PAS_4"/>
</dbReference>
<dbReference type="AlphaFoldDB" id="A0A202EDV0"/>
<accession>A0A202EDV0</accession>
<dbReference type="Gene3D" id="1.10.287.130">
    <property type="match status" value="1"/>
</dbReference>
<dbReference type="InterPro" id="IPR005467">
    <property type="entry name" value="His_kinase_dom"/>
</dbReference>
<evidence type="ECO:0000256" key="4">
    <source>
        <dbReference type="ARBA" id="ARBA00022679"/>
    </source>
</evidence>
<dbReference type="PROSITE" id="PS50112">
    <property type="entry name" value="PAS"/>
    <property type="match status" value="2"/>
</dbReference>
<dbReference type="InterPro" id="IPR000014">
    <property type="entry name" value="PAS"/>
</dbReference>
<dbReference type="Gene3D" id="3.30.450.40">
    <property type="match status" value="1"/>
</dbReference>
<protein>
    <recommendedName>
        <fullName evidence="2">histidine kinase</fullName>
        <ecNumber evidence="2">2.7.13.3</ecNumber>
    </recommendedName>
</protein>
<dbReference type="SMART" id="SM00388">
    <property type="entry name" value="HisKA"/>
    <property type="match status" value="1"/>
</dbReference>
<dbReference type="OrthoDB" id="342253at2157"/>
<evidence type="ECO:0000256" key="2">
    <source>
        <dbReference type="ARBA" id="ARBA00012438"/>
    </source>
</evidence>
<dbReference type="Pfam" id="PF13188">
    <property type="entry name" value="PAS_8"/>
    <property type="match status" value="1"/>
</dbReference>
<feature type="domain" description="PAS" evidence="7">
    <location>
        <begin position="191"/>
        <end position="233"/>
    </location>
</feature>
<feature type="domain" description="Histidine kinase" evidence="6">
    <location>
        <begin position="444"/>
        <end position="658"/>
    </location>
</feature>
<dbReference type="SMART" id="SM00065">
    <property type="entry name" value="GAF"/>
    <property type="match status" value="1"/>
</dbReference>
<dbReference type="SUPFAM" id="SSF47384">
    <property type="entry name" value="Homodimeric domain of signal transducing histidine kinase"/>
    <property type="match status" value="1"/>
</dbReference>
<dbReference type="InterPro" id="IPR052162">
    <property type="entry name" value="Sensor_kinase/Photoreceptor"/>
</dbReference>
<evidence type="ECO:0000256" key="1">
    <source>
        <dbReference type="ARBA" id="ARBA00000085"/>
    </source>
</evidence>
<dbReference type="SUPFAM" id="SSF55785">
    <property type="entry name" value="PYP-like sensor domain (PAS domain)"/>
    <property type="match status" value="2"/>
</dbReference>
<evidence type="ECO:0000313" key="8">
    <source>
        <dbReference type="EMBL" id="OVE86395.1"/>
    </source>
</evidence>
<organism evidence="8 9">
    <name type="scientific">Natronolimnobius baerhuensis</name>
    <dbReference type="NCBI Taxonomy" id="253108"/>
    <lineage>
        <taxon>Archaea</taxon>
        <taxon>Methanobacteriati</taxon>
        <taxon>Methanobacteriota</taxon>
        <taxon>Stenosarchaea group</taxon>
        <taxon>Halobacteria</taxon>
        <taxon>Halobacteriales</taxon>
        <taxon>Natrialbaceae</taxon>
        <taxon>Natronolimnobius</taxon>
    </lineage>
</organism>
<dbReference type="Pfam" id="PF00512">
    <property type="entry name" value="HisKA"/>
    <property type="match status" value="1"/>
</dbReference>
<dbReference type="Gene3D" id="3.30.565.10">
    <property type="entry name" value="Histidine kinase-like ATPase, C-terminal domain"/>
    <property type="match status" value="1"/>
</dbReference>
<dbReference type="SUPFAM" id="SSF55781">
    <property type="entry name" value="GAF domain-like"/>
    <property type="match status" value="1"/>
</dbReference>
<dbReference type="InterPro" id="IPR003594">
    <property type="entry name" value="HATPase_dom"/>
</dbReference>
<dbReference type="GO" id="GO:0000155">
    <property type="term" value="F:phosphorelay sensor kinase activity"/>
    <property type="evidence" value="ECO:0007669"/>
    <property type="project" value="InterPro"/>
</dbReference>
<keyword evidence="5 8" id="KW-0418">Kinase</keyword>
<dbReference type="PROSITE" id="PS50109">
    <property type="entry name" value="HIS_KIN"/>
    <property type="match status" value="1"/>
</dbReference>
<dbReference type="Proteomes" id="UP000196084">
    <property type="component" value="Unassembled WGS sequence"/>
</dbReference>
<dbReference type="SMART" id="SM00387">
    <property type="entry name" value="HATPase_c"/>
    <property type="match status" value="1"/>
</dbReference>
<dbReference type="InterPro" id="IPR036890">
    <property type="entry name" value="HATPase_C_sf"/>
</dbReference>
<dbReference type="EC" id="2.7.13.3" evidence="2"/>
<dbReference type="PRINTS" id="PR00344">
    <property type="entry name" value="BCTRLSENSOR"/>
</dbReference>
<evidence type="ECO:0000259" key="7">
    <source>
        <dbReference type="PROSITE" id="PS50112"/>
    </source>
</evidence>
<comment type="caution">
    <text evidence="8">The sequence shown here is derived from an EMBL/GenBank/DDBJ whole genome shotgun (WGS) entry which is preliminary data.</text>
</comment>
<dbReference type="InterPro" id="IPR003661">
    <property type="entry name" value="HisK_dim/P_dom"/>
</dbReference>
<dbReference type="PANTHER" id="PTHR43304">
    <property type="entry name" value="PHYTOCHROME-LIKE PROTEIN CPH1"/>
    <property type="match status" value="1"/>
</dbReference>
<dbReference type="Pfam" id="PF02518">
    <property type="entry name" value="HATPase_c"/>
    <property type="match status" value="1"/>
</dbReference>
<name>A0A202EDV0_9EURY</name>
<dbReference type="InterPro" id="IPR003018">
    <property type="entry name" value="GAF"/>
</dbReference>
<feature type="domain" description="PAS" evidence="7">
    <location>
        <begin position="316"/>
        <end position="387"/>
    </location>
</feature>
<dbReference type="CDD" id="cd00082">
    <property type="entry name" value="HisKA"/>
    <property type="match status" value="1"/>
</dbReference>
<evidence type="ECO:0000259" key="6">
    <source>
        <dbReference type="PROSITE" id="PS50109"/>
    </source>
</evidence>
<comment type="catalytic activity">
    <reaction evidence="1">
        <text>ATP + protein L-histidine = ADP + protein N-phospho-L-histidine.</text>
        <dbReference type="EC" id="2.7.13.3"/>
    </reaction>
</comment>
<dbReference type="FunFam" id="3.30.565.10:FF:000006">
    <property type="entry name" value="Sensor histidine kinase WalK"/>
    <property type="match status" value="1"/>
</dbReference>
<gene>
    <name evidence="8" type="ORF">B2G88_01590</name>
</gene>
<dbReference type="InterPro" id="IPR004358">
    <property type="entry name" value="Sig_transdc_His_kin-like_C"/>
</dbReference>
<dbReference type="SUPFAM" id="SSF55874">
    <property type="entry name" value="ATPase domain of HSP90 chaperone/DNA topoisomerase II/histidine kinase"/>
    <property type="match status" value="1"/>
</dbReference>
<keyword evidence="9" id="KW-1185">Reference proteome</keyword>
<keyword evidence="4" id="KW-0808">Transferase</keyword>
<dbReference type="EMBL" id="MWPH01000001">
    <property type="protein sequence ID" value="OVE86395.1"/>
    <property type="molecule type" value="Genomic_DNA"/>
</dbReference>
<evidence type="ECO:0000313" key="9">
    <source>
        <dbReference type="Proteomes" id="UP000196084"/>
    </source>
</evidence>
<keyword evidence="3" id="KW-0597">Phosphoprotein</keyword>
<evidence type="ECO:0000256" key="3">
    <source>
        <dbReference type="ARBA" id="ARBA00022553"/>
    </source>
</evidence>
<dbReference type="NCBIfam" id="TIGR00229">
    <property type="entry name" value="sensory_box"/>
    <property type="match status" value="2"/>
</dbReference>
<dbReference type="Pfam" id="PF08448">
    <property type="entry name" value="PAS_4"/>
    <property type="match status" value="1"/>
</dbReference>
<sequence>MGPSDNRSNDELEYHAHQQQVLADLGSQALETSDLETLLEDAAETVLETLPVDRCSVLEYQPDCGENADDGRIVLRATASDGAEDAVGKTTSPVDEETQAGYALEAAEPVLVEDLRSDSQFQALDPFFADEMDTGITVRIGPEPDPWGVLSAHSSTSDSVGRTAGTFLQTVANTLASTIKREQTTRQRDEEAAVRQTILETCPIGITLIDADGMNVFANQRAEELLGRSNPELQTYAHDDERWDLIDEHGVPLAADELPFATVRDTGEPVYDEIVGIDHPDRDRVWLSAHCGPVIHDGEFDGAVYALREITERRRLESKLEEILGRVDDAICAFDTDLRYTHVNERAEELLQRPESELLGETLWDRFPEATEDEIVQESFEEALETGEQRSYEHYYDPVDAWFEVTVYPSETGVSVYFRDITERKESQHQLEESNERLEQFAYAASHDLQEPLRMVTSYLQLIESRYGDELDEDGQEFIDFAVDGAERMREMIDGLLAFSRVETQGEPFEPVDLDDVLADVTHDLRVQIDEHDATITADSLPTVYGDGNQLRQVLQNLLSNAITYAGDEPPEIDISSERASRNWWQIDVSDEGIGIDPAEAERVFGVFQRLHTDDEGSGSGIGLALCERIVERHGGDIWVDSEPGEGSMFSFTVPATDTAVMPKTTNNA</sequence>